<keyword evidence="4" id="KW-0460">Magnesium</keyword>
<dbReference type="GO" id="GO:0046872">
    <property type="term" value="F:metal ion binding"/>
    <property type="evidence" value="ECO:0007669"/>
    <property type="project" value="UniProtKB-KW"/>
</dbReference>
<accession>A0A653A099</accession>
<dbReference type="SUPFAM" id="SSF56784">
    <property type="entry name" value="HAD-like"/>
    <property type="match status" value="1"/>
</dbReference>
<dbReference type="InterPro" id="IPR051400">
    <property type="entry name" value="HAD-like_hydrolase"/>
</dbReference>
<dbReference type="SFLD" id="SFLDG01129">
    <property type="entry name" value="C1.5:_HAD__Beta-PGM__Phosphata"/>
    <property type="match status" value="1"/>
</dbReference>
<dbReference type="PANTHER" id="PTHR46470">
    <property type="entry name" value="N-ACYLNEURAMINATE-9-PHOSPHATASE"/>
    <property type="match status" value="1"/>
</dbReference>
<gene>
    <name evidence="5" type="ORF">TRIP_B10142</name>
</gene>
<dbReference type="Pfam" id="PF00702">
    <property type="entry name" value="Hydrolase"/>
    <property type="match status" value="1"/>
</dbReference>
<dbReference type="GO" id="GO:0016791">
    <property type="term" value="F:phosphatase activity"/>
    <property type="evidence" value="ECO:0007669"/>
    <property type="project" value="TreeGrafter"/>
</dbReference>
<keyword evidence="3 5" id="KW-0378">Hydrolase</keyword>
<dbReference type="PRINTS" id="PR00413">
    <property type="entry name" value="HADHALOGNASE"/>
</dbReference>
<dbReference type="InterPro" id="IPR023214">
    <property type="entry name" value="HAD_sf"/>
</dbReference>
<evidence type="ECO:0000256" key="3">
    <source>
        <dbReference type="ARBA" id="ARBA00022801"/>
    </source>
</evidence>
<sequence length="262" mass="29469">MRTLQAIGFDLFNTLITVEANALQIAVGRLVGSLTENGFPIDETRFNKAHREAAIRFIAETRVTGRETHNRFWISAALQAVGFEVDPDDPRIAQAINAYFSAFHESARLIPGTAEMLSELRRRYRLGLLSNFTHGPAAWKILDSLGLTEHFDTILISGELGYRKPHPLVFERLMEELGVEAQDLIYIGDDPEPDIEGPCQVGIQPIWTTYVWDRNIPFAPGIATIKNYQPKREVPRISEWKDLLSLLESNGTPESCPPPESE</sequence>
<protein>
    <submittedName>
        <fullName evidence="5">HAD hydrolase, family IA, variant 1</fullName>
    </submittedName>
</protein>
<comment type="cofactor">
    <cofactor evidence="1">
        <name>Mg(2+)</name>
        <dbReference type="ChEBI" id="CHEBI:18420"/>
    </cofactor>
</comment>
<dbReference type="InterPro" id="IPR006439">
    <property type="entry name" value="HAD-SF_hydro_IA"/>
</dbReference>
<dbReference type="GO" id="GO:0044281">
    <property type="term" value="P:small molecule metabolic process"/>
    <property type="evidence" value="ECO:0007669"/>
    <property type="project" value="UniProtKB-ARBA"/>
</dbReference>
<dbReference type="AlphaFoldDB" id="A0A653A099"/>
<evidence type="ECO:0000313" key="5">
    <source>
        <dbReference type="EMBL" id="VBB41414.1"/>
    </source>
</evidence>
<evidence type="ECO:0000256" key="2">
    <source>
        <dbReference type="ARBA" id="ARBA00022723"/>
    </source>
</evidence>
<dbReference type="SFLD" id="SFLDS00003">
    <property type="entry name" value="Haloacid_Dehalogenase"/>
    <property type="match status" value="1"/>
</dbReference>
<dbReference type="Gene3D" id="3.40.50.1000">
    <property type="entry name" value="HAD superfamily/HAD-like"/>
    <property type="match status" value="1"/>
</dbReference>
<keyword evidence="2" id="KW-0479">Metal-binding</keyword>
<dbReference type="PANTHER" id="PTHR46470:SF2">
    <property type="entry name" value="GLYCERALDEHYDE 3-PHOSPHATE PHOSPHATASE"/>
    <property type="match status" value="1"/>
</dbReference>
<dbReference type="EMBL" id="UPXX01000001">
    <property type="protein sequence ID" value="VBB41414.1"/>
    <property type="molecule type" value="Genomic_DNA"/>
</dbReference>
<reference evidence="5" key="1">
    <citation type="submission" date="2018-07" db="EMBL/GenBank/DDBJ databases">
        <authorList>
            <consortium name="Genoscope - CEA"/>
            <person name="William W."/>
        </authorList>
    </citation>
    <scope>NUCLEOTIDE SEQUENCE</scope>
    <source>
        <strain evidence="5">IK1</strain>
    </source>
</reference>
<evidence type="ECO:0000256" key="4">
    <source>
        <dbReference type="ARBA" id="ARBA00022842"/>
    </source>
</evidence>
<proteinExistence type="predicted"/>
<evidence type="ECO:0000256" key="1">
    <source>
        <dbReference type="ARBA" id="ARBA00001946"/>
    </source>
</evidence>
<name>A0A653A099_UNCDX</name>
<organism evidence="5">
    <name type="scientific">Uncultured Desulfatiglans sp</name>
    <dbReference type="NCBI Taxonomy" id="1748965"/>
    <lineage>
        <taxon>Bacteria</taxon>
        <taxon>Pseudomonadati</taxon>
        <taxon>Thermodesulfobacteriota</taxon>
        <taxon>Desulfobacteria</taxon>
        <taxon>Desulfatiglandales</taxon>
        <taxon>Desulfatiglandaceae</taxon>
        <taxon>Desulfatiglans</taxon>
        <taxon>environmental samples</taxon>
    </lineage>
</organism>
<dbReference type="NCBIfam" id="TIGR01549">
    <property type="entry name" value="HAD-SF-IA-v1"/>
    <property type="match status" value="1"/>
</dbReference>
<dbReference type="InterPro" id="IPR036412">
    <property type="entry name" value="HAD-like_sf"/>
</dbReference>
<dbReference type="NCBIfam" id="TIGR01509">
    <property type="entry name" value="HAD-SF-IA-v3"/>
    <property type="match status" value="1"/>
</dbReference>
<dbReference type="Gene3D" id="1.10.150.520">
    <property type="match status" value="1"/>
</dbReference>